<feature type="domain" description="PPIase FKBP-type" evidence="8">
    <location>
        <begin position="151"/>
        <end position="237"/>
    </location>
</feature>
<dbReference type="eggNOG" id="COG0545">
    <property type="taxonomic scope" value="Bacteria"/>
</dbReference>
<keyword evidence="4 6" id="KW-0697">Rotamase</keyword>
<dbReference type="PANTHER" id="PTHR43811">
    <property type="entry name" value="FKBP-TYPE PEPTIDYL-PROLYL CIS-TRANS ISOMERASE FKPA"/>
    <property type="match status" value="1"/>
</dbReference>
<keyword evidence="3" id="KW-0732">Signal</keyword>
<comment type="caution">
    <text evidence="9">The sequence shown here is derived from an EMBL/GenBank/DDBJ whole genome shotgun (WGS) entry which is preliminary data.</text>
</comment>
<accession>S0F9M5</accession>
<dbReference type="FunFam" id="3.10.50.40:FF:000045">
    <property type="entry name" value="Peptidyl-prolyl cis-trans isomerase"/>
    <property type="match status" value="1"/>
</dbReference>
<dbReference type="Gene3D" id="3.10.50.40">
    <property type="match status" value="1"/>
</dbReference>
<dbReference type="GO" id="GO:0003755">
    <property type="term" value="F:peptidyl-prolyl cis-trans isomerase activity"/>
    <property type="evidence" value="ECO:0007669"/>
    <property type="project" value="UniProtKB-UniRule"/>
</dbReference>
<dbReference type="PANTHER" id="PTHR43811:SF19">
    <property type="entry name" value="39 KDA FK506-BINDING NUCLEAR PROTEIN"/>
    <property type="match status" value="1"/>
</dbReference>
<organism evidence="9 10">
    <name type="scientific">Phocaeicola coprophilus DSM 18228 = JCM 13818</name>
    <dbReference type="NCBI Taxonomy" id="547042"/>
    <lineage>
        <taxon>Bacteria</taxon>
        <taxon>Pseudomonadati</taxon>
        <taxon>Bacteroidota</taxon>
        <taxon>Bacteroidia</taxon>
        <taxon>Bacteroidales</taxon>
        <taxon>Bacteroidaceae</taxon>
        <taxon>Phocaeicola</taxon>
    </lineage>
</organism>
<dbReference type="NCBIfam" id="NF008602">
    <property type="entry name" value="PRK11570.1"/>
    <property type="match status" value="1"/>
</dbReference>
<dbReference type="AlphaFoldDB" id="S0F9M5"/>
<dbReference type="Pfam" id="PF01346">
    <property type="entry name" value="FKBP_N"/>
    <property type="match status" value="1"/>
</dbReference>
<evidence type="ECO:0000256" key="5">
    <source>
        <dbReference type="ARBA" id="ARBA00023235"/>
    </source>
</evidence>
<evidence type="ECO:0000256" key="1">
    <source>
        <dbReference type="ARBA" id="ARBA00000971"/>
    </source>
</evidence>
<dbReference type="Gene3D" id="1.10.287.460">
    <property type="entry name" value="Peptidyl-prolyl cis-trans isomerase, FKBP-type, N-terminal domain"/>
    <property type="match status" value="1"/>
</dbReference>
<dbReference type="PROSITE" id="PS50059">
    <property type="entry name" value="FKBP_PPIASE"/>
    <property type="match status" value="1"/>
</dbReference>
<proteinExistence type="inferred from homology"/>
<dbReference type="Proteomes" id="UP000014073">
    <property type="component" value="Unassembled WGS sequence"/>
</dbReference>
<dbReference type="InterPro" id="IPR000774">
    <property type="entry name" value="PPIase_FKBP_N"/>
</dbReference>
<evidence type="ECO:0000256" key="3">
    <source>
        <dbReference type="ARBA" id="ARBA00022729"/>
    </source>
</evidence>
<dbReference type="SUPFAM" id="SSF54534">
    <property type="entry name" value="FKBP-like"/>
    <property type="match status" value="1"/>
</dbReference>
<evidence type="ECO:0000256" key="7">
    <source>
        <dbReference type="RuleBase" id="RU003915"/>
    </source>
</evidence>
<evidence type="ECO:0000256" key="4">
    <source>
        <dbReference type="ARBA" id="ARBA00023110"/>
    </source>
</evidence>
<evidence type="ECO:0000313" key="9">
    <source>
        <dbReference type="EMBL" id="EEF76477.1"/>
    </source>
</evidence>
<dbReference type="EMBL" id="ACBW01000141">
    <property type="protein sequence ID" value="EEF76477.1"/>
    <property type="molecule type" value="Genomic_DNA"/>
</dbReference>
<dbReference type="STRING" id="547042.BACCOPRO_01977"/>
<protein>
    <recommendedName>
        <fullName evidence="7">Peptidyl-prolyl cis-trans isomerase</fullName>
        <ecNumber evidence="7">5.2.1.8</ecNumber>
    </recommendedName>
</protein>
<dbReference type="InterPro" id="IPR046357">
    <property type="entry name" value="PPIase_dom_sf"/>
</dbReference>
<dbReference type="InterPro" id="IPR036944">
    <property type="entry name" value="PPIase_FKBP_N_sf"/>
</dbReference>
<dbReference type="GO" id="GO:0006457">
    <property type="term" value="P:protein folding"/>
    <property type="evidence" value="ECO:0007669"/>
    <property type="project" value="InterPro"/>
</dbReference>
<sequence>MKLLLFLITFAKIRNFISFKASFSKKKRYLCPLFETNLLITYFMDKFSYAIGLGIGQNLLSMGARNIEVNDFAQAIKDVLEGNQTAISHTEAREIVNKYFTELEAKINAENIEKGKAFLEENKKNPNIVTLPSGLQYEVITEGNGKKPKATDRVRCHYEGTLIDGTLFDSSIKRGEPAVFGVNQVIKGWVEALQLMSEGAKWKLYIPSELAYGAQGAGEMIPPHSTLIFEVELIEVL</sequence>
<dbReference type="HOGENOM" id="CLU_013615_0_1_10"/>
<reference evidence="9 10" key="1">
    <citation type="submission" date="2008-12" db="EMBL/GenBank/DDBJ databases">
        <authorList>
            <person name="Fulton L."/>
            <person name="Clifton S."/>
            <person name="Fulton B."/>
            <person name="Xu J."/>
            <person name="Minx P."/>
            <person name="Pepin K.H."/>
            <person name="Johnson M."/>
            <person name="Bhonagiri V."/>
            <person name="Nash W.E."/>
            <person name="Mardis E.R."/>
            <person name="Wilson R.K."/>
        </authorList>
    </citation>
    <scope>NUCLEOTIDE SEQUENCE [LARGE SCALE GENOMIC DNA]</scope>
    <source>
        <strain evidence="9 10">DSM 18228</strain>
    </source>
</reference>
<name>S0F9M5_9BACT</name>
<dbReference type="Pfam" id="PF00254">
    <property type="entry name" value="FKBP_C"/>
    <property type="match status" value="1"/>
</dbReference>
<evidence type="ECO:0000313" key="10">
    <source>
        <dbReference type="Proteomes" id="UP000014073"/>
    </source>
</evidence>
<dbReference type="InterPro" id="IPR001179">
    <property type="entry name" value="PPIase_FKBP_dom"/>
</dbReference>
<comment type="catalytic activity">
    <reaction evidence="1 6 7">
        <text>[protein]-peptidylproline (omega=180) = [protein]-peptidylproline (omega=0)</text>
        <dbReference type="Rhea" id="RHEA:16237"/>
        <dbReference type="Rhea" id="RHEA-COMP:10747"/>
        <dbReference type="Rhea" id="RHEA-COMP:10748"/>
        <dbReference type="ChEBI" id="CHEBI:83833"/>
        <dbReference type="ChEBI" id="CHEBI:83834"/>
        <dbReference type="EC" id="5.2.1.8"/>
    </reaction>
</comment>
<keyword evidence="10" id="KW-1185">Reference proteome</keyword>
<comment type="similarity">
    <text evidence="2 7">Belongs to the FKBP-type PPIase family.</text>
</comment>
<keyword evidence="5 6" id="KW-0413">Isomerase</keyword>
<dbReference type="EC" id="5.2.1.8" evidence="7"/>
<evidence type="ECO:0000256" key="2">
    <source>
        <dbReference type="ARBA" id="ARBA00006577"/>
    </source>
</evidence>
<evidence type="ECO:0000259" key="8">
    <source>
        <dbReference type="PROSITE" id="PS50059"/>
    </source>
</evidence>
<evidence type="ECO:0000256" key="6">
    <source>
        <dbReference type="PROSITE-ProRule" id="PRU00277"/>
    </source>
</evidence>
<gene>
    <name evidence="9" type="ORF">BACCOPRO_01977</name>
</gene>